<feature type="domain" description="MobA-like NTP transferase" evidence="1">
    <location>
        <begin position="4"/>
        <end position="160"/>
    </location>
</feature>
<dbReference type="PANTHER" id="PTHR43777:SF1">
    <property type="entry name" value="MOLYBDENUM COFACTOR CYTIDYLYLTRANSFERASE"/>
    <property type="match status" value="1"/>
</dbReference>
<organism evidence="2 3">
    <name type="scientific">Marinisporobacter balticus</name>
    <dbReference type="NCBI Taxonomy" id="2018667"/>
    <lineage>
        <taxon>Bacteria</taxon>
        <taxon>Bacillati</taxon>
        <taxon>Bacillota</taxon>
        <taxon>Clostridia</taxon>
        <taxon>Peptostreptococcales</taxon>
        <taxon>Thermotaleaceae</taxon>
        <taxon>Marinisporobacter</taxon>
    </lineage>
</organism>
<dbReference type="EMBL" id="SLWV01000012">
    <property type="protein sequence ID" value="TCO74621.1"/>
    <property type="molecule type" value="Genomic_DNA"/>
</dbReference>
<dbReference type="OrthoDB" id="9797742at2"/>
<name>A0A4R2KKT0_9FIRM</name>
<keyword evidence="2" id="KW-0548">Nucleotidyltransferase</keyword>
<dbReference type="GO" id="GO:0016779">
    <property type="term" value="F:nucleotidyltransferase activity"/>
    <property type="evidence" value="ECO:0007669"/>
    <property type="project" value="UniProtKB-KW"/>
</dbReference>
<evidence type="ECO:0000259" key="1">
    <source>
        <dbReference type="Pfam" id="PF12804"/>
    </source>
</evidence>
<dbReference type="InterPro" id="IPR029044">
    <property type="entry name" value="Nucleotide-diphossugar_trans"/>
</dbReference>
<dbReference type="Pfam" id="PF12804">
    <property type="entry name" value="NTP_transf_3"/>
    <property type="match status" value="1"/>
</dbReference>
<protein>
    <submittedName>
        <fullName evidence="2">Molybdenum cofactor cytidylyltransferase</fullName>
    </submittedName>
</protein>
<proteinExistence type="predicted"/>
<keyword evidence="3" id="KW-1185">Reference proteome</keyword>
<sequence>MIYAVLMASGYSKRMGNNKLLLKYKEKSIIEHVMHMLKMSKVDEVIVVARDEGVKKIGKDNFCIVLHNHDAKEGISASIKIGCDYGKFADGILFVPGDQPLLTVDTINKLIDAFYGFKDKIIVPCYEDVEGSPVIFPNKYFDKLMKLKGDMGGRKVIEENIQDKINVMIKNKLEHLDVDTMKDYKKLARIE</sequence>
<dbReference type="PANTHER" id="PTHR43777">
    <property type="entry name" value="MOLYBDENUM COFACTOR CYTIDYLYLTRANSFERASE"/>
    <property type="match status" value="1"/>
</dbReference>
<comment type="caution">
    <text evidence="2">The sequence shown here is derived from an EMBL/GenBank/DDBJ whole genome shotgun (WGS) entry which is preliminary data.</text>
</comment>
<dbReference type="Gene3D" id="3.90.550.10">
    <property type="entry name" value="Spore Coat Polysaccharide Biosynthesis Protein SpsA, Chain A"/>
    <property type="match status" value="1"/>
</dbReference>
<dbReference type="Proteomes" id="UP000294919">
    <property type="component" value="Unassembled WGS sequence"/>
</dbReference>
<dbReference type="SUPFAM" id="SSF53448">
    <property type="entry name" value="Nucleotide-diphospho-sugar transferases"/>
    <property type="match status" value="1"/>
</dbReference>
<keyword evidence="2" id="KW-0808">Transferase</keyword>
<evidence type="ECO:0000313" key="3">
    <source>
        <dbReference type="Proteomes" id="UP000294919"/>
    </source>
</evidence>
<reference evidence="2 3" key="1">
    <citation type="submission" date="2019-03" db="EMBL/GenBank/DDBJ databases">
        <title>Genomic Encyclopedia of Type Strains, Phase IV (KMG-IV): sequencing the most valuable type-strain genomes for metagenomic binning, comparative biology and taxonomic classification.</title>
        <authorList>
            <person name="Goeker M."/>
        </authorList>
    </citation>
    <scope>NUCLEOTIDE SEQUENCE [LARGE SCALE GENOMIC DNA]</scope>
    <source>
        <strain evidence="2 3">DSM 102940</strain>
    </source>
</reference>
<dbReference type="RefSeq" id="WP_132245379.1">
    <property type="nucleotide sequence ID" value="NZ_SLWV01000012.1"/>
</dbReference>
<dbReference type="CDD" id="cd04182">
    <property type="entry name" value="GT_2_like_f"/>
    <property type="match status" value="1"/>
</dbReference>
<gene>
    <name evidence="2" type="ORF">EV214_112102</name>
</gene>
<evidence type="ECO:0000313" key="2">
    <source>
        <dbReference type="EMBL" id="TCO74621.1"/>
    </source>
</evidence>
<accession>A0A4R2KKT0</accession>
<dbReference type="AlphaFoldDB" id="A0A4R2KKT0"/>
<dbReference type="InterPro" id="IPR025877">
    <property type="entry name" value="MobA-like_NTP_Trfase"/>
</dbReference>